<keyword evidence="4" id="KW-1185">Reference proteome</keyword>
<feature type="domain" description="SEC7" evidence="2">
    <location>
        <begin position="88"/>
        <end position="280"/>
    </location>
</feature>
<dbReference type="OrthoDB" id="2157641at2759"/>
<evidence type="ECO:0000313" key="3">
    <source>
        <dbReference type="EMBL" id="RCK66414.1"/>
    </source>
</evidence>
<evidence type="ECO:0000259" key="2">
    <source>
        <dbReference type="PROSITE" id="PS50190"/>
    </source>
</evidence>
<dbReference type="Gene3D" id="1.10.1000.11">
    <property type="entry name" value="Arf Nucleotide-binding Site Opener,domain 2"/>
    <property type="match status" value="1"/>
</dbReference>
<dbReference type="InterPro" id="IPR011993">
    <property type="entry name" value="PH-like_dom_sf"/>
</dbReference>
<proteinExistence type="predicted"/>
<dbReference type="GO" id="GO:0005085">
    <property type="term" value="F:guanyl-nucleotide exchange factor activity"/>
    <property type="evidence" value="ECO:0007669"/>
    <property type="project" value="InterPro"/>
</dbReference>
<dbReference type="PROSITE" id="PS50190">
    <property type="entry name" value="SEC7"/>
    <property type="match status" value="1"/>
</dbReference>
<feature type="compositionally biased region" description="Low complexity" evidence="1">
    <location>
        <begin position="20"/>
        <end position="29"/>
    </location>
</feature>
<evidence type="ECO:0000256" key="1">
    <source>
        <dbReference type="SAM" id="MobiDB-lite"/>
    </source>
</evidence>
<dbReference type="InterPro" id="IPR023394">
    <property type="entry name" value="Sec7_C_sf"/>
</dbReference>
<dbReference type="SUPFAM" id="SSF48425">
    <property type="entry name" value="Sec7 domain"/>
    <property type="match status" value="1"/>
</dbReference>
<feature type="compositionally biased region" description="Basic and acidic residues" evidence="1">
    <location>
        <begin position="295"/>
        <end position="307"/>
    </location>
</feature>
<dbReference type="GO" id="GO:0032012">
    <property type="term" value="P:regulation of ARF protein signal transduction"/>
    <property type="evidence" value="ECO:0007669"/>
    <property type="project" value="InterPro"/>
</dbReference>
<evidence type="ECO:0000313" key="4">
    <source>
        <dbReference type="Proteomes" id="UP000253472"/>
    </source>
</evidence>
<dbReference type="AlphaFoldDB" id="A0A367YKN4"/>
<name>A0A367YKN4_9ASCO</name>
<organism evidence="3 4">
    <name type="scientific">Candida viswanathii</name>
    <dbReference type="NCBI Taxonomy" id="5486"/>
    <lineage>
        <taxon>Eukaryota</taxon>
        <taxon>Fungi</taxon>
        <taxon>Dikarya</taxon>
        <taxon>Ascomycota</taxon>
        <taxon>Saccharomycotina</taxon>
        <taxon>Pichiomycetes</taxon>
        <taxon>Debaryomycetaceae</taxon>
        <taxon>Candida/Lodderomyces clade</taxon>
        <taxon>Candida</taxon>
    </lineage>
</organism>
<dbReference type="Pfam" id="PF01369">
    <property type="entry name" value="Sec7"/>
    <property type="match status" value="1"/>
</dbReference>
<dbReference type="Gene3D" id="2.30.29.30">
    <property type="entry name" value="Pleckstrin-homology domain (PH domain)/Phosphotyrosine-binding domain (PTB)"/>
    <property type="match status" value="1"/>
</dbReference>
<reference evidence="3 4" key="1">
    <citation type="submission" date="2018-06" db="EMBL/GenBank/DDBJ databases">
        <title>Whole genome sequencing of Candida tropicalis (genome annotated by CSBL at Korea University).</title>
        <authorList>
            <person name="Ahn J."/>
        </authorList>
    </citation>
    <scope>NUCLEOTIDE SEQUENCE [LARGE SCALE GENOMIC DNA]</scope>
    <source>
        <strain evidence="3 4">ATCC 20962</strain>
    </source>
</reference>
<sequence length="752" mass="84772">MSIDSVESMVSAATNLSDSTVTTVTTTTTPNSSINMSKPPPIKTTGKANKQAVKEDKPLPITPTSETQPEDESSLSQETDPVNPPEEQEPERKAETTNTTTTTPKEEAEDPDAEYKLIAQRLFDEDFVSIKPAEYTQFLAAGDKDSTKIRTYYMSYFKWSPNLLKSTRILCSKLYLKGESQEIDRILSSFTKSYIRQHKENPFYTRNFEQIYIVIYSLILLNTALHNAELDKKSRISKHDFIKNTLETFVAQNKKNTLGIKQKIAIENELSNYYEDIARKELNLKSGEAATPSQDQRRMSKISRSEMPESPEQNTLTRQPSASSIWSHDTTAQRRSSFSLQRHPTNSTEMSASRKPSRVGLARTLAGGGNGAAGDQKMYSQSNNSMFSQVSRRTSFDQILGRTKPDFNLLGDEELLEEPSIEYDEEDLEKLELEGAPFLKEGLVMYKEVTTEKKSIFHRASTTNFASVFVVVSRGNLLIFSFDEKLKRKKSVVDDEDEGELGDGNWLKSSVKIGSYSLIAALAEQTGDSLFVTIPNHKSKLLFKAGTQESSEEFAQTINYWAAVRTAVPAIEDSLSSVNFGFNNLELILQNKDIFKKLKISKYQTVVPGVNQTNYPIASQFVNTVHYTRTLQEKLKLLKEQYRRFAIELPACSYQGKTRAMISSNYETKIHELEVIYGKYKSYVIFLGMGLAQLLKTAPDNTDANVKELLSNMGFLNDKKMEAKSKNFDVKTTGFESPLHSLMVIEEENSSE</sequence>
<feature type="region of interest" description="Disordered" evidence="1">
    <location>
        <begin position="285"/>
        <end position="357"/>
    </location>
</feature>
<dbReference type="PANTHER" id="PTHR10663">
    <property type="entry name" value="GUANYL-NUCLEOTIDE EXCHANGE FACTOR"/>
    <property type="match status" value="1"/>
</dbReference>
<gene>
    <name evidence="3" type="primary">YEL1_1</name>
    <name evidence="3" type="ORF">Cantr_02098</name>
</gene>
<dbReference type="PANTHER" id="PTHR10663:SF405">
    <property type="entry name" value="ARF GUANINE NUCLEOTIDE EXCHANGE FACTOR SYT1"/>
    <property type="match status" value="1"/>
</dbReference>
<feature type="region of interest" description="Disordered" evidence="1">
    <location>
        <begin position="1"/>
        <end position="113"/>
    </location>
</feature>
<dbReference type="InterPro" id="IPR035999">
    <property type="entry name" value="Sec7_dom_sf"/>
</dbReference>
<protein>
    <submittedName>
        <fullName evidence="3">Guanine-nucleotide exchange factor YEL1</fullName>
    </submittedName>
</protein>
<dbReference type="Proteomes" id="UP000253472">
    <property type="component" value="Unassembled WGS sequence"/>
</dbReference>
<accession>A0A367YKN4</accession>
<dbReference type="EMBL" id="QLNQ01000015">
    <property type="protein sequence ID" value="RCK66414.1"/>
    <property type="molecule type" value="Genomic_DNA"/>
</dbReference>
<dbReference type="SMART" id="SM00222">
    <property type="entry name" value="Sec7"/>
    <property type="match status" value="1"/>
</dbReference>
<dbReference type="InterPro" id="IPR000904">
    <property type="entry name" value="Sec7_dom"/>
</dbReference>
<comment type="caution">
    <text evidence="3">The sequence shown here is derived from an EMBL/GenBank/DDBJ whole genome shotgun (WGS) entry which is preliminary data.</text>
</comment>
<feature type="compositionally biased region" description="Polar residues" evidence="1">
    <location>
        <begin position="311"/>
        <end position="351"/>
    </location>
</feature>
<dbReference type="STRING" id="5486.A0A367YKN4"/>